<keyword evidence="3" id="KW-1185">Reference proteome</keyword>
<evidence type="ECO:0000259" key="1">
    <source>
        <dbReference type="Pfam" id="PF00078"/>
    </source>
</evidence>
<protein>
    <submittedName>
        <fullName evidence="2">RNA-directed DNA polymerase from mobile element jockey</fullName>
    </submittedName>
</protein>
<accession>A0A9Q1HFM6</accession>
<dbReference type="OrthoDB" id="10062692at2759"/>
<sequence length="371" mass="42526">MLCQGFCVTNTYFKHKDTHKVSWMHPRSKKWHQLDLVLERRNRIQDVNSTRSYHSADCDTDHSLTISRVLLKPKRSHHSKPKRLSKINITHTGDAVRTQEYISLISDICPAGPDESAETRWYHLSSTIHKFAIQAYGMKTRKNTDFYDANLLLLEPATRFKRQDLINLKQNPNLSSLRKARGGSQAIAGKCANDYWLQLCSFIEYASSQGLLKAYEGEVPQDMRDTRIVTLFKNRGDRSDCNNYRGISLLSIVGKLFARVALNRLQILAHRVYPESQCGFRSCRANIDMIFSLRQLQETCREQRQPLYLAFVDLTKAIDLASRKGLFKLLQRIGCPPTLLSIIMSFQNDMRGTVSFDGDTSKPFKITSGVK</sequence>
<organism evidence="2 3">
    <name type="scientific">Holothuria leucospilota</name>
    <name type="common">Black long sea cucumber</name>
    <name type="synonym">Mertensiothuria leucospilota</name>
    <dbReference type="NCBI Taxonomy" id="206669"/>
    <lineage>
        <taxon>Eukaryota</taxon>
        <taxon>Metazoa</taxon>
        <taxon>Echinodermata</taxon>
        <taxon>Eleutherozoa</taxon>
        <taxon>Echinozoa</taxon>
        <taxon>Holothuroidea</taxon>
        <taxon>Aspidochirotacea</taxon>
        <taxon>Aspidochirotida</taxon>
        <taxon>Holothuriidae</taxon>
        <taxon>Holothuria</taxon>
    </lineage>
</organism>
<comment type="caution">
    <text evidence="2">The sequence shown here is derived from an EMBL/GenBank/DDBJ whole genome shotgun (WGS) entry which is preliminary data.</text>
</comment>
<reference evidence="2" key="1">
    <citation type="submission" date="2021-10" db="EMBL/GenBank/DDBJ databases">
        <title>Tropical sea cucumber genome reveals ecological adaptation and Cuvierian tubules defense mechanism.</title>
        <authorList>
            <person name="Chen T."/>
        </authorList>
    </citation>
    <scope>NUCLEOTIDE SEQUENCE</scope>
    <source>
        <strain evidence="2">Nanhai2018</strain>
        <tissue evidence="2">Muscle</tissue>
    </source>
</reference>
<dbReference type="InterPro" id="IPR000477">
    <property type="entry name" value="RT_dom"/>
</dbReference>
<dbReference type="AlphaFoldDB" id="A0A9Q1HFM6"/>
<dbReference type="GO" id="GO:0003964">
    <property type="term" value="F:RNA-directed DNA polymerase activity"/>
    <property type="evidence" value="ECO:0007669"/>
    <property type="project" value="UniProtKB-KW"/>
</dbReference>
<dbReference type="EMBL" id="JAIZAY010000003">
    <property type="protein sequence ID" value="KAJ8044654.1"/>
    <property type="molecule type" value="Genomic_DNA"/>
</dbReference>
<dbReference type="Pfam" id="PF00078">
    <property type="entry name" value="RVT_1"/>
    <property type="match status" value="1"/>
</dbReference>
<gene>
    <name evidence="2" type="ORF">HOLleu_07446</name>
</gene>
<evidence type="ECO:0000313" key="2">
    <source>
        <dbReference type="EMBL" id="KAJ8044654.1"/>
    </source>
</evidence>
<dbReference type="PANTHER" id="PTHR19446">
    <property type="entry name" value="REVERSE TRANSCRIPTASES"/>
    <property type="match status" value="1"/>
</dbReference>
<keyword evidence="2" id="KW-0695">RNA-directed DNA polymerase</keyword>
<keyword evidence="2" id="KW-0808">Transferase</keyword>
<proteinExistence type="predicted"/>
<name>A0A9Q1HFM6_HOLLE</name>
<dbReference type="Proteomes" id="UP001152320">
    <property type="component" value="Chromosome 3"/>
</dbReference>
<feature type="domain" description="Reverse transcriptase" evidence="1">
    <location>
        <begin position="241"/>
        <end position="367"/>
    </location>
</feature>
<keyword evidence="2" id="KW-0548">Nucleotidyltransferase</keyword>
<evidence type="ECO:0000313" key="3">
    <source>
        <dbReference type="Proteomes" id="UP001152320"/>
    </source>
</evidence>